<evidence type="ECO:0000256" key="1">
    <source>
        <dbReference type="ARBA" id="ARBA00022692"/>
    </source>
</evidence>
<dbReference type="InterPro" id="IPR022041">
    <property type="entry name" value="Methyltransf_FA"/>
</dbReference>
<feature type="domain" description="Cadherin" evidence="4">
    <location>
        <begin position="4065"/>
        <end position="4183"/>
    </location>
</feature>
<dbReference type="CDD" id="cd11304">
    <property type="entry name" value="Cadherin_repeat"/>
    <property type="match status" value="40"/>
</dbReference>
<feature type="domain" description="Cadherin" evidence="4">
    <location>
        <begin position="3849"/>
        <end position="3951"/>
    </location>
</feature>
<protein>
    <recommendedName>
        <fullName evidence="4">Cadherin domain-containing protein</fullName>
    </recommendedName>
</protein>
<feature type="domain" description="Cadherin" evidence="4">
    <location>
        <begin position="2609"/>
        <end position="2710"/>
    </location>
</feature>
<organism evidence="5 6">
    <name type="scientific">Cafeteria roenbergensis</name>
    <name type="common">Marine flagellate</name>
    <dbReference type="NCBI Taxonomy" id="33653"/>
    <lineage>
        <taxon>Eukaryota</taxon>
        <taxon>Sar</taxon>
        <taxon>Stramenopiles</taxon>
        <taxon>Bigyra</taxon>
        <taxon>Opalozoa</taxon>
        <taxon>Bicosoecida</taxon>
        <taxon>Cafeteriaceae</taxon>
        <taxon>Cafeteria</taxon>
    </lineage>
</organism>
<feature type="domain" description="Cadherin" evidence="4">
    <location>
        <begin position="4859"/>
        <end position="4966"/>
    </location>
</feature>
<dbReference type="Pfam" id="PF12248">
    <property type="entry name" value="Methyltransf_FA"/>
    <property type="match status" value="1"/>
</dbReference>
<gene>
    <name evidence="5" type="ORF">FNF31_01417</name>
</gene>
<feature type="domain" description="Cadherin" evidence="4">
    <location>
        <begin position="1551"/>
        <end position="1654"/>
    </location>
</feature>
<dbReference type="SUPFAM" id="SSF49313">
    <property type="entry name" value="Cadherin-like"/>
    <property type="match status" value="37"/>
</dbReference>
<comment type="caution">
    <text evidence="5">The sequence shown here is derived from an EMBL/GenBank/DDBJ whole genome shotgun (WGS) entry which is preliminary data.</text>
</comment>
<keyword evidence="1" id="KW-0812">Transmembrane</keyword>
<feature type="domain" description="Cadherin" evidence="4">
    <location>
        <begin position="3660"/>
        <end position="3728"/>
    </location>
</feature>
<feature type="domain" description="Cadherin" evidence="4">
    <location>
        <begin position="1661"/>
        <end position="1756"/>
    </location>
</feature>
<feature type="domain" description="Cadherin" evidence="4">
    <location>
        <begin position="3025"/>
        <end position="3124"/>
    </location>
</feature>
<feature type="domain" description="Cadherin" evidence="4">
    <location>
        <begin position="1243"/>
        <end position="1345"/>
    </location>
</feature>
<dbReference type="PANTHER" id="PTHR24026">
    <property type="entry name" value="FAT ATYPICAL CADHERIN-RELATED"/>
    <property type="match status" value="1"/>
</dbReference>
<feature type="domain" description="Cadherin" evidence="4">
    <location>
        <begin position="3240"/>
        <end position="3346"/>
    </location>
</feature>
<keyword evidence="2" id="KW-1133">Transmembrane helix</keyword>
<feature type="domain" description="Cadherin" evidence="4">
    <location>
        <begin position="3125"/>
        <end position="3240"/>
    </location>
</feature>
<feature type="domain" description="Cadherin" evidence="4">
    <location>
        <begin position="3737"/>
        <end position="3843"/>
    </location>
</feature>
<name>A0A5A8DQT2_CAFRO</name>
<dbReference type="InterPro" id="IPR015919">
    <property type="entry name" value="Cadherin-like_sf"/>
</dbReference>
<feature type="compositionally biased region" description="Basic residues" evidence="3">
    <location>
        <begin position="5883"/>
        <end position="5892"/>
    </location>
</feature>
<evidence type="ECO:0000256" key="2">
    <source>
        <dbReference type="ARBA" id="ARBA00022989"/>
    </source>
</evidence>
<evidence type="ECO:0000256" key="3">
    <source>
        <dbReference type="SAM" id="MobiDB-lite"/>
    </source>
</evidence>
<accession>A0A5A8DQT2</accession>
<dbReference type="InterPro" id="IPR006644">
    <property type="entry name" value="Cadg"/>
</dbReference>
<feature type="region of interest" description="Disordered" evidence="3">
    <location>
        <begin position="5866"/>
        <end position="5892"/>
    </location>
</feature>
<evidence type="ECO:0000259" key="4">
    <source>
        <dbReference type="PROSITE" id="PS50268"/>
    </source>
</evidence>
<keyword evidence="2" id="KW-0472">Membrane</keyword>
<reference evidence="5 6" key="1">
    <citation type="submission" date="2019-07" db="EMBL/GenBank/DDBJ databases">
        <title>Genomes of Cafeteria roenbergensis.</title>
        <authorList>
            <person name="Fischer M.G."/>
            <person name="Hackl T."/>
            <person name="Roman M."/>
        </authorList>
    </citation>
    <scope>NUCLEOTIDE SEQUENCE [LARGE SCALE GENOMIC DNA]</scope>
    <source>
        <strain evidence="5 6">Cflag</strain>
    </source>
</reference>
<dbReference type="SMART" id="SM00112">
    <property type="entry name" value="CA"/>
    <property type="match status" value="41"/>
</dbReference>
<dbReference type="InterPro" id="IPR002126">
    <property type="entry name" value="Cadherin-like_dom"/>
</dbReference>
<dbReference type="CDD" id="cd00603">
    <property type="entry name" value="IPT_PCSR"/>
    <property type="match status" value="1"/>
</dbReference>
<sequence>MAAKLQGGATGTIVYSITSQSWNQGCVHGDSNVFTISSSGQLSLNSRSIKYDTCTSFVVNVRTSFGASVADCKVTISVVDVNEKPTALCGNREVNEKVVAGTKVGLPMLATDPDRQQSLIWTITSPTSSPFSIAPCDGQVLVRNGGAALDATEKSSYSLTLAVTDDGEPKLSATCSIVVTVRNVNEPPSMTSPRFVFGLFENMPAATVAGTVTATDPDADELVYAWAATDSPDHFALDSQTGKVSIRPGASINFEAKDKYTYTAKVSDPSDNVAQAQVVINIADDADAPTILDVSAMSVPELAAANTLVGRPLTAKDEDANDQLTWSVTSGSTFGINPQTGQLFVSGNGGANLNFEAATTAIVAVQVTDSHSLTAFKSITVDVTNVNEAPTMSPLTRSVKENAAIGVAVGGAVAAQDVDAGTIISYSLVSNPGGFFSIESGGGQIRVAKSLDFETKPVHTLTVRATDNGSPPKFCEAQVTINVEDTTEPPTIAPQSATVREDAAVGSRVLAVVVQDEDAGDTHTCTITEGNIGSMFALKPVSGSTSSFHCEVIVGTGGLDFEKASKVVLKVTAADSADPPNSGSGLVTVSVTDVNEAPVITDSSAGRAVSALALKGSPIGSPLAFGDPDVGQSHAWQILSITAPDDVQHNSLFTIDNNGQFRVGVDELSVYIEVHNVGLDDPDCVVVAKVTDNGTPPMSGEVSTKIQIVSGNKPPTVMPMTLSVEESTLPGSIIGKAVATDPEDQLVNKFAISAGNEQGLFSINEDTGEIKLLGKLDFEGTSSFTLQVQAQDNPPNKIFQGEEITVLAFTATAVVSVKVLDVNEAPVLLGGDAAVDELSPRGVKVGMPFFVSDPDAGDKPTFAISKGNTGSVFGVQAVQDALGKWGGQIVVEKASLNFEVMESYNLELQATDKGGLKSAASVLVTVNNVNDPPTIGNLQTLVLAENTAVGSLLPASGVLVPVLDEDHDAVSLRIKSGGEGLFKLSPSGQLSLAGALDFETKDRHVLTIEAQDVRQAAATKDWVIQVSNVWEKPVYSGPAFAQVTENAKVGSLVLQCSCDDQDLNDELVFSFAKDSNVFGMGSSNGQIRVVGSVNYEDADSHQLTVVCTDREGLSASATVSVKVTDVNEAPAIVTTSLDLPETEASGVAVGRIVIADQDASDTHSVTITSGNGPADAPHFVLDGSTLKLANAALDFEGESGATSFTLGIKVVDSGTPPLSASANVRVVVLDRNEPPVMLDQARSIEENSLTSAPVGAPLEASDPDQGQLLTFRITAGNEDGKFKIDPCSGQIKVDEDKGLDFETKSSYTLTVQVQDDGAAEPGPARLADTATVTISVIDVNEPPTLQDAAASIAENSAQGTPVGAAVTGTDPERSVLAYSIVGGNTGSAFAIDSTSGQISVASSAALDFESVKAFTLRVRATDDGKPNGPALFGEADVVVSVLDVNEPPVFLAQQRSILENSAAGSAIGARLDASDPDADQTVSFELSGGPDAASFTLSSNGQLTSSIAASFDFESKTEYAVEVTARDSATPSLQTKATIVVNVLNQNEAPTMPDATVEIAESAGVGATVPGTASLATDPDAGDRLQYELVKQEPDRPIFRVLAADGSVEVKSALLDFETVPVHRVWVRVTDIDGLADEGVITIEVQDVNEPPTLLAQARAVYENAPGAPVGEPLIASDPDADDKGALTFTLLSGGAATQFAINSTSGQLSTAAGSALDHESAELVVLSVQVKDSQGLTSTAQVSVTVRDVNEAPSMAEDTFEFKVAENAVMGTQIDFVSAADVDDGDVLTWSMRVVSTGTMAAAGAGDFAINPATGALTVAKDTGLATDPPGTRLSKYLPEGNVYTLQVTVTDDGTGLLQDTATVRVTVIENNDPPELEAEYSASVSENCAANTLALELQATEYDEKDRNKLTYAILDGNYADTFKLTTVVSTDGSSNKAELRVARPIIDFEDRTSYSLVVQVSDGFLKASTVVTVSVVDVNERPIIDAASLTMAVDENPASVGGVVGTVAARDVDADDLLTFAFFGDGNKAGHFAIDASTGAVSVASLDIDRETTSSYSIGVRVSDAGGLVDERQLSVLVNDVNDAPVLGVSAVTVAENSPRGTVVSVGIRAKDQDTSDAVSYSMGRPNCWGVLMSKPGAREYSPFVVKPVGAVRSVDFSVKAATGAVIVMRDHAEGDAEYAPPTGPSYELTLGLGGTGSGASLRRVSVTTGGGVDVADLVPTASAAAGLLLVHTRGSTRLVLEIDASDTGRRVVTLARATGSDAVIAQWVDETENGPVGMRFGVGASSAQAPVQVSPACFEPLAASSSADAFKVSRDGNILVSDVSTNFEAQREFGFELIATDDGTPSLSSSAAVVIQVSDVNEVMSWATVPCPNTTGSFIACFSVPENTLPASSAATLGSVRAQASDPDVLAGQTLAFTVGPVGNSANDKAVFAVGATSGVVSLLQNALNFEAKAAWEVGITATDNGVPSLSKEGKVHIAVEDVNEPPALLTESLSVSETAGAGSQVGSALVITDPDPMDSHVVSIVGGNGPSEDWFRIDGTKVVLGAAPLDFEGVSGSNRFSLQLRVSDVPPAGKLPGTLAVTKTVVVSVTDANERPVIADAERQVEENSPVNTPVGDILPASDQDAGQTLSFAITSGNDDGMFKIDGCSGQVKVARAALDFETTKEYSLQVTVTDDGGVVPGPARLSASAVLTIRIVDVNEPPSLKDSAATVDENSAVGTAVGSALRGEDVDAGSVLSYAIASGNVGQVLALDSSSGVLSVQRAAIDFETTAKYVLNVTVTDNGKPSGPPLSSWGIVTVTVRDINEAPVIEDQQRSVNENSLAGQLVGSLLAASDVDAGNSLTFAIVGGQDAAAFLVSPVGQLTVATGAALDFETRSKLFVTVRVTDSDKVRPLSDEATITVQLVDVNEAPTLAEHTVVVAENSPIGFAIEGTASRARDVDADDVLSYAIVSQSPGSFFRMLSADGAVEVRQAGIDFETSAKHSLLVRVTDKAGLSAESQLHISVADVNEAPVIADQRRSVPENSPSTSCGLPLVATDVDAKDTPYSSPFAFSIVSSSAPGAFAIDPTSGVLSTTAAAELDHEAAPEAVVRVRVTDSSGATGEAAITVLVTDVNEAPTFAHKSYSFQVAENANFQEEVDIVSAADPDKADTLRFTLRVDSAPEGGQASDLGINPSTGKVFVARKTAAAVATPSEYLPQGGVYTCTATAQDNGIGGLMATTQVVVSVVPYNDPPTLPASVFGSVRELAAANTLVATIEGSDNDQDNELSYSILDGNYADTFKLTTVASASGHNFAELRVARPIVDFEDRTSYSLVVQVSDGFLKASTVVTVSVVGVNERPIIDAASLTLTVDENPASVGGVVGTVVARDVDADDLLTFAFFGDGNKAGHFAIDASTGAVSVASLDIDRETTSSYSIGVRVSDAGGLVDERQLSVLVNDVNDAPALADVVLQVPENLAPGAQVSSPLRVVDDDARDRHTFKMGRPNCWASQASTIGKYYFAPLAAKPSGSVQLGGAVRVRGAAQARIALSVMAPTDELYKAPTGFFYQLTVGALNNAHSTIEKCSPSCFQVASAPTPAALSTREFRSFWFSVSSQGLVTLGRGESEQLSEGLLVSFQDGADAAHGPALLPTRVGVAAASSALQFSSLCFDTAQSSAEGVFAVVEDGSVRIAAASPDFEAQREFGFEVLVTDSGAPAKQAAGVVMVQVQDVNERVTWATSSCLPGSAQAFAACLTVAENTLPGSAAAVLQSIAGMATDPDTLAKQALTFSVALDGNSFEGAKLFDVAPSTGVLSVKQDGLNHEQAAEWTLVVTATDNGTPQLSASALVHVAVEDVNEAPSLAAVVRTVAENSATGEVLVGGPILGSDVDAGQWGELAYAITGGSGSSVFGIEPSSGSLRVLNGTAGDLNFESLEKSKYQLVVRATDGGGLTARATVTVDVTDVNEAPVLFDAVRSVRENTLAPGKVGAPVTGTDPDNAHPVLGVRQQLLYSIVGGDGVALFKVDPCSGQLEVRDEASLNFEAKPVYTLTLQARDDVQPTPLTATATVTISLVDANDAPSIVVPPGGYVLQVEELAPVGTVLVSASGLVDRISATDEDVASATADWARLRWSLKSGNSLGIFDIDAVTGQVSVADFGRMDFENKDMNAFSLVAQVCDSGAPALCAETPVRVEVLNSNEPPRLEDASRAVNENTLSEAKLVAGQQLGLDLVASDPDGPSDEAKLRWRIESGDSLGFFSISEAGRAGSLVLTAAGAMGLNHEVVDSYTLVVSVTDAGGLSDTATVTVAVADLNERPILAAATFSINENSPRLSVVAGSASLATDEDADDSHTYEVVNQVPAGVFRVANARTGQLEVDEAVLDFEAVRSHRITMRVTDAGKLSAPDAVWTVNILDVQEPPSVVAAAFEGLPENSAAGVHVGTVKASDPDADDAGKLVFSITSQEENEDGVAPFAIDPSSGSLRVAESPTSEPVRLDFEGKNLFALTVSATDSKGNSASAAVTVRLSNVNEPPMLRENGTAIAAMENTVQDIRSIMDLVRDPDAGDAFRFEILSGDRCSSGAKVIKIDASTGVLSMVALGTCTQTYDPSTPQFKPNDVDFDNKFDLMIRITDSHLASTVNHLVIKLSKQQQQAKVLDLNYQKQSLEYAVGPRGANVNRPFPFKMVTREATEQDRMALAQSDAGASVQLRQVGEILVDGPIDFEGEFSTYQMVVVATDSDSNLPLTGSMDVTVGVVNLNEPPTFVDGAVGGSAMFVVTVPENSVLGTALAGDKLVATDVDSADQGSVLRYSLEGEQAAVDLFQVDPISGAMVFKGSPTALNFENVAARAFELTAVVTDSASNAVRRPVQVRVLDVNEPPRFVGTSAFFFNVLEGSKFGTLVGSCAAVDDDAPTSARGQLRFSIAATDGTPSDDSALFEISQAGKLTVKQESLDWENQAEYSFVVTVTDGDADSPLSASRPVLVIVRDVVDWRVTHGTMDALSVTAGGARLVISGTNLGKTAARIAREKAASLDPASYPEDAFTRYEVTYGPVRGTKYAATNCSRFGGSPRPTRPSAGQRFVVRGQNFGPAFYARSSADGTGVESVPVTPIVRYGPVTGTENRAVDCAFVEGHTAIACNSVPGVGAGLKFVVSADGQSSEVFTSSLAYSPPTISRVSQLVLATQGGDEVTLFGDNFGPIGTAPIVAEYHHDLALAVLPDGFAPYRGVACQVAVDAPHRRITCRSSPGIGRNHSWRVSVGGQLSAVSGGAEGTSAYKPPVITKIGGLGADMADTKGGQQVLLSGANFGPVTQLDADGNVIAGLAPLAMYGRDGPSWPAYHARDCRVTVPHEQVVCITTEGTGRELVWELEIGAQRTARMLDMPTNYHPPVVSFYRGPGATDADTAGQEVVFIEGRNFGGLATVVQNATYGKGSAEFSAQDCSVVTAHTLIQCTTDVGAGEDLTWSITVDEQASVSPTTDYHPPEITGFAGPAAADASTNGGQEIVIQGNYFSVGKYLQSVTYGPTGSEFAAHGCHVSVSHKEIRCQTVPGTGRVLRWVVTVKGQASPLSSVSTSYARPVINATTPGNSATNGGVLVRVTGQDFGVKWPLSELSVLLNAGGHATPAKAVMDAHFGSLWTGDSSARAAEVELWLGSLERPAIAMSGSLKDGSHYVDFEVPEGFGASRELLLLVDGVPSAVVPFRYDAPGSQGCGSIKVDGVPVAPESWTHGQIMFIIPDPANADRELACSVEVDGVSSNVFYFKKPVPNFNALEGQGEWEDMKTVGGEEFFVAGVSDIDTVTDLTQIQVTFGDSFACPVYEKKAATPEEARDGKETIRCITPPGVGAGLPVLISVPGGRSRASELTFSYSPPRIDSVVARDLDPDTNKIHSFVDAAENEEGGIPTAGRRGSGPRRGLRPP</sequence>
<dbReference type="Pfam" id="PF00028">
    <property type="entry name" value="Cadherin"/>
    <property type="match status" value="21"/>
</dbReference>
<evidence type="ECO:0000313" key="6">
    <source>
        <dbReference type="Proteomes" id="UP000325113"/>
    </source>
</evidence>
<evidence type="ECO:0000313" key="5">
    <source>
        <dbReference type="EMBL" id="KAA0166191.1"/>
    </source>
</evidence>
<feature type="domain" description="Cadherin" evidence="4">
    <location>
        <begin position="2314"/>
        <end position="2378"/>
    </location>
</feature>
<dbReference type="Pfam" id="PF01833">
    <property type="entry name" value="TIG"/>
    <property type="match status" value="1"/>
</dbReference>
<feature type="domain" description="Cadherin" evidence="4">
    <location>
        <begin position="716"/>
        <end position="828"/>
    </location>
</feature>
<feature type="domain" description="Cadherin" evidence="4">
    <location>
        <begin position="1344"/>
        <end position="1450"/>
    </location>
</feature>
<dbReference type="SMART" id="SM00736">
    <property type="entry name" value="CADG"/>
    <property type="match status" value="3"/>
</dbReference>
<dbReference type="PRINTS" id="PR00205">
    <property type="entry name" value="CADHERIN"/>
</dbReference>
<dbReference type="Proteomes" id="UP000325113">
    <property type="component" value="Unassembled WGS sequence"/>
</dbReference>
<feature type="domain" description="Cadherin" evidence="4">
    <location>
        <begin position="93"/>
        <end position="195"/>
    </location>
</feature>
<feature type="domain" description="Cadherin" evidence="4">
    <location>
        <begin position="4296"/>
        <end position="4400"/>
    </location>
</feature>
<feature type="domain" description="Cadherin" evidence="4">
    <location>
        <begin position="1988"/>
        <end position="2090"/>
    </location>
</feature>
<feature type="domain" description="Cadherin" evidence="4">
    <location>
        <begin position="491"/>
        <end position="600"/>
    </location>
</feature>
<dbReference type="GO" id="GO:0007156">
    <property type="term" value="P:homophilic cell adhesion via plasma membrane adhesion molecules"/>
    <property type="evidence" value="ECO:0007669"/>
    <property type="project" value="InterPro"/>
</dbReference>
<dbReference type="InterPro" id="IPR002909">
    <property type="entry name" value="IPT_dom"/>
</dbReference>
<feature type="domain" description="Cadherin" evidence="4">
    <location>
        <begin position="291"/>
        <end position="396"/>
    </location>
</feature>
<dbReference type="SMART" id="SM00089">
    <property type="entry name" value="PKD"/>
    <property type="match status" value="4"/>
</dbReference>
<dbReference type="InterPro" id="IPR022409">
    <property type="entry name" value="PKD/Chitinase_dom"/>
</dbReference>
<feature type="domain" description="Cadherin" evidence="4">
    <location>
        <begin position="2917"/>
        <end position="3019"/>
    </location>
</feature>
<feature type="domain" description="Cadherin" evidence="4">
    <location>
        <begin position="1757"/>
        <end position="1878"/>
    </location>
</feature>
<dbReference type="CDD" id="cd00102">
    <property type="entry name" value="IPT"/>
    <property type="match status" value="1"/>
</dbReference>
<dbReference type="Gene3D" id="2.60.40.60">
    <property type="entry name" value="Cadherins"/>
    <property type="match status" value="40"/>
</dbReference>
<feature type="domain" description="Cadherin" evidence="4">
    <location>
        <begin position="3957"/>
        <end position="4062"/>
    </location>
</feature>
<feature type="domain" description="Cadherin" evidence="4">
    <location>
        <begin position="4190"/>
        <end position="4297"/>
    </location>
</feature>
<feature type="domain" description="Cadherin" evidence="4">
    <location>
        <begin position="4634"/>
        <end position="4740"/>
    </location>
</feature>
<feature type="domain" description="Cadherin" evidence="4">
    <location>
        <begin position="4408"/>
        <end position="4512"/>
    </location>
</feature>
<feature type="domain" description="Cadherin" evidence="4">
    <location>
        <begin position="2492"/>
        <end position="2603"/>
    </location>
</feature>
<dbReference type="GO" id="GO:0005886">
    <property type="term" value="C:plasma membrane"/>
    <property type="evidence" value="ECO:0007669"/>
    <property type="project" value="UniProtKB-SubCell"/>
</dbReference>
<feature type="domain" description="Cadherin" evidence="4">
    <location>
        <begin position="2709"/>
        <end position="2815"/>
    </location>
</feature>
<feature type="domain" description="Cadherin" evidence="4">
    <location>
        <begin position="3347"/>
        <end position="3449"/>
    </location>
</feature>
<dbReference type="EMBL" id="VLTM01000009">
    <property type="protein sequence ID" value="KAA0166191.1"/>
    <property type="molecule type" value="Genomic_DNA"/>
</dbReference>
<feature type="domain" description="Cadherin" evidence="4">
    <location>
        <begin position="2386"/>
        <end position="2493"/>
    </location>
</feature>
<dbReference type="PANTHER" id="PTHR24026:SF126">
    <property type="entry name" value="PROTOCADHERIN FAT 4"/>
    <property type="match status" value="1"/>
</dbReference>
<feature type="domain" description="Cadherin" evidence="4">
    <location>
        <begin position="1035"/>
        <end position="1132"/>
    </location>
</feature>
<feature type="domain" description="Cadherin" evidence="4">
    <location>
        <begin position="391"/>
        <end position="492"/>
    </location>
</feature>
<proteinExistence type="predicted"/>
<feature type="domain" description="Cadherin" evidence="4">
    <location>
        <begin position="1456"/>
        <end position="1552"/>
    </location>
</feature>
<feature type="domain" description="Cadherin" evidence="4">
    <location>
        <begin position="1878"/>
        <end position="1987"/>
    </location>
</feature>
<feature type="domain" description="Cadherin" evidence="4">
    <location>
        <begin position="1131"/>
        <end position="1237"/>
    </location>
</feature>
<feature type="domain" description="Cadherin" evidence="4">
    <location>
        <begin position="2821"/>
        <end position="2918"/>
    </location>
</feature>
<feature type="domain" description="Cadherin" evidence="4">
    <location>
        <begin position="4747"/>
        <end position="4857"/>
    </location>
</feature>
<dbReference type="GO" id="GO:0005509">
    <property type="term" value="F:calcium ion binding"/>
    <property type="evidence" value="ECO:0007669"/>
    <property type="project" value="InterPro"/>
</dbReference>
<dbReference type="PROSITE" id="PS50268">
    <property type="entry name" value="CADHERIN_2"/>
    <property type="match status" value="40"/>
</dbReference>
<feature type="domain" description="Cadherin" evidence="4">
    <location>
        <begin position="935"/>
        <end position="1040"/>
    </location>
</feature>
<feature type="domain" description="Cadherin" evidence="4">
    <location>
        <begin position="835"/>
        <end position="935"/>
    </location>
</feature>
<feature type="domain" description="Cadherin" evidence="4">
    <location>
        <begin position="191"/>
        <end position="291"/>
    </location>
</feature>